<dbReference type="Gene3D" id="3.40.50.300">
    <property type="entry name" value="P-loop containing nucleotide triphosphate hydrolases"/>
    <property type="match status" value="3"/>
</dbReference>
<feature type="domain" description="DNA2/NAM7 helicase helicase" evidence="2">
    <location>
        <begin position="1217"/>
        <end position="1256"/>
    </location>
</feature>
<dbReference type="InterPro" id="IPR041679">
    <property type="entry name" value="DNA2/NAM7-like_C"/>
</dbReference>
<dbReference type="Pfam" id="PF13195">
    <property type="entry name" value="DUF4011"/>
    <property type="match status" value="1"/>
</dbReference>
<dbReference type="Pfam" id="PF13086">
    <property type="entry name" value="AAA_11"/>
    <property type="match status" value="1"/>
</dbReference>
<dbReference type="InterPro" id="IPR025103">
    <property type="entry name" value="DUF4011"/>
</dbReference>
<evidence type="ECO:0000313" key="6">
    <source>
        <dbReference type="Proteomes" id="UP001243009"/>
    </source>
</evidence>
<dbReference type="PANTHER" id="PTHR10887">
    <property type="entry name" value="DNA2/NAM7 HELICASE FAMILY"/>
    <property type="match status" value="1"/>
</dbReference>
<dbReference type="Proteomes" id="UP001243009">
    <property type="component" value="Unassembled WGS sequence"/>
</dbReference>
<organism evidence="5 6">
    <name type="scientific">Paracraurococcus lichenis</name>
    <dbReference type="NCBI Taxonomy" id="3064888"/>
    <lineage>
        <taxon>Bacteria</taxon>
        <taxon>Pseudomonadati</taxon>
        <taxon>Pseudomonadota</taxon>
        <taxon>Alphaproteobacteria</taxon>
        <taxon>Acetobacterales</taxon>
        <taxon>Roseomonadaceae</taxon>
        <taxon>Paracraurococcus</taxon>
    </lineage>
</organism>
<dbReference type="Pfam" id="PF11784">
    <property type="entry name" value="DUF3320"/>
    <property type="match status" value="1"/>
</dbReference>
<reference evidence="5 6" key="1">
    <citation type="submission" date="2023-08" db="EMBL/GenBank/DDBJ databases">
        <title>The draft genome sequence of Paracraurococcus sp. LOR1-02.</title>
        <authorList>
            <person name="Kingkaew E."/>
            <person name="Tanasupawat S."/>
        </authorList>
    </citation>
    <scope>NUCLEOTIDE SEQUENCE [LARGE SCALE GENOMIC DNA]</scope>
    <source>
        <strain evidence="5 6">LOR1-02</strain>
    </source>
</reference>
<dbReference type="InterPro" id="IPR049468">
    <property type="entry name" value="Restrct_endonuc-II-like_dom"/>
</dbReference>
<feature type="domain" description="DUF3320" evidence="1">
    <location>
        <begin position="1683"/>
        <end position="1729"/>
    </location>
</feature>
<feature type="domain" description="Restriction endonuclease type II-like" evidence="4">
    <location>
        <begin position="1523"/>
        <end position="1619"/>
    </location>
</feature>
<evidence type="ECO:0000259" key="1">
    <source>
        <dbReference type="Pfam" id="PF11784"/>
    </source>
</evidence>
<keyword evidence="6" id="KW-1185">Reference proteome</keyword>
<dbReference type="SUPFAM" id="SSF52980">
    <property type="entry name" value="Restriction endonuclease-like"/>
    <property type="match status" value="1"/>
</dbReference>
<comment type="caution">
    <text evidence="5">The sequence shown here is derived from an EMBL/GenBank/DDBJ whole genome shotgun (WGS) entry which is preliminary data.</text>
</comment>
<name>A0ABT9EBV2_9PROT</name>
<dbReference type="RefSeq" id="WP_305108515.1">
    <property type="nucleotide sequence ID" value="NZ_JAUTWS010000109.1"/>
</dbReference>
<dbReference type="InterPro" id="IPR011335">
    <property type="entry name" value="Restrct_endonuc-II-like"/>
</dbReference>
<sequence length="1855" mass="204196">MSDRPASVFQSDLPIALKLERARAELLDLSARNRLLNVPRFSSSAKTVDVVDERSSEVFRLLVRENKVCTFLPGRETAQEKADLKAAEEAILTELPQPPEDEAFEENGVASRHSDTRLQTRMTSKGLQRRLLDLYMDARTLEEEQGVNVLYLALGLLKWIDPQNKENVRHAPLVLVPVRLERGTAGERFRVRARTEDLSANLSLEAYLDRVHAVTLPELDPDDEFDPTAYFKEVARAVETKEGWEVKPDDIVLGFFSFAKFLMYRDLDPSNWPQGETIADRPLIRSLLADGFDGRDELIHEDTPIDRHIAPADMLHIVDCDSSQTLAVHDVRQGRNLVIQGPPGTGKSQTISNVIAAAIADGKTVLFVAEKMAALEVVKRRLDMAGVGDACLELHSSKANKRSILDELRRTWDLGTPKGEGPESVTRRLTEARDVLNAHAERIHHFHPIAGLTPFQVFGQLARLKQDGRRPADFDLPEASRWSQEDVARRQALVGEMAERVLEIGLPDRHPWRGVGLDVILPTTVERLMARLAELTIRFETWAAAQRALSLILEVDAPPSFATTTTLVGLGRRVSSAPDLDPAALSWPHWSDRAEAAVRLLTIGREFERLSTGLEGQATLAGLDASVGDAILTFANLPPTYGTVAFGHIRQLRALLPRLLAGADQLDAELGRASGERTLAAIDRLVATGERVAAAPDASPEAFAATVWDHGVEQAGDLAEAVASLERAKTTLGDSLQEAAWSADVTRARQALATHTGLLKMLNSEWRQANALVRTVVRDPKVPFPELLERLDTLIKAQAAVRTIKEGQEFGRSAFGADWRGEKSTSAPLIALVDWMRTLRGLGAEPRLIAGRTPQRTALAQMTSGLKELYAEVRAKIGALREEAGGSLSSLLGDSLSDDRLILPDFATRIVALAAADDVALSAAPSATTVTDRLNVLRRIAARQDAVCFLDDGLQLGAEAFGKAWKGKESDWRGLAQAAHWITSNHDIRMLASRVTDRATFSETLREVEEGQASLSRETEEVFSSLQATTIGLFDKDTLETVPLVDLTTRFAEWQVQEEQLSKWVAYRERADRAQAAGLTPLVQRLQDGRLAPVDAIPSFQMAYHEALLADLVRQDPELGRFDGALHGARAREFAKLDLERMDAARLQVVRAHHSRIPAKFGMGPVGILRAEIARRRNHMPIRQLVQKAGPAIQALKPVLMMSPLSVAQFLTPGRMIFDLLVMDEASQIQPVDALGAIARCRQVVVVGDERQLPPTRFFAKMTSGDVDDDEDGASVADIESILGLFTARGLPQRMLRWHYRSRHQSLIAVSNRQFYESKLFIVPSPYTREAGMGLSFRHVPDGVFESGGTGTNVVEAKLVAQEIIRHAKTSPGHSLGVATFSSRQRTAIQDELELLRRLNPDTEEFFHAHPGEPFFIKNLENVQGDERDVIMISVGYGRNANGTFSMRFGPLGADGGERRLNVLISRAKRRCEVFSSITDEDIDLERAKGRGIFSLKLFLHYARTGRLDIAHRTGREQDSVLEEQIGRALQDRGYQVHPQVGLAGFFVDLAIADPEQPGRYILGIECDGAAYHSSRSARDRDRLRQAVLEDHGWIIHRVWGSDWFQRPREQLERMVGAINDARAELVEREKVGHLAGRAVPIDIVTLERADTSEDDAEGLEGDGAQVSMYQEATPQVPLGQAMHEVSSGVMAELVEQVVAVEGPIHVDEIVVRLRTAWGLQRAGGRIQAAVERGTDIGVQRGRLVREGAFVSVPNQLVIVRDRSSVLSGTLRKLEALPPKELEAAVLRVARTGLGATPDEVATAAPRLLGFKSVSGQLRQAVSTTIARLEEIGELGREAGLLVVKDAAEATSSAT</sequence>
<dbReference type="EMBL" id="JAUTWS010000109">
    <property type="protein sequence ID" value="MDO9713659.1"/>
    <property type="molecule type" value="Genomic_DNA"/>
</dbReference>
<evidence type="ECO:0000259" key="2">
    <source>
        <dbReference type="Pfam" id="PF13086"/>
    </source>
</evidence>
<dbReference type="Pfam" id="PF13087">
    <property type="entry name" value="AAA_12"/>
    <property type="match status" value="1"/>
</dbReference>
<feature type="domain" description="DNA2/NAM7 helicase-like C-terminal" evidence="3">
    <location>
        <begin position="1291"/>
        <end position="1475"/>
    </location>
</feature>
<dbReference type="InterPro" id="IPR047187">
    <property type="entry name" value="SF1_C_Upf1"/>
</dbReference>
<dbReference type="CDD" id="cd18808">
    <property type="entry name" value="SF1_C_Upf1"/>
    <property type="match status" value="1"/>
</dbReference>
<dbReference type="SUPFAM" id="SSF52540">
    <property type="entry name" value="P-loop containing nucleoside triphosphate hydrolases"/>
    <property type="match status" value="1"/>
</dbReference>
<dbReference type="Pfam" id="PF18741">
    <property type="entry name" value="MTES_1575"/>
    <property type="match status" value="1"/>
</dbReference>
<proteinExistence type="predicted"/>
<accession>A0ABT9EBV2</accession>
<evidence type="ECO:0000259" key="3">
    <source>
        <dbReference type="Pfam" id="PF13087"/>
    </source>
</evidence>
<protein>
    <submittedName>
        <fullName evidence="5">DUF3320 domain-containing protein</fullName>
    </submittedName>
</protein>
<dbReference type="Gene3D" id="3.40.960.10">
    <property type="entry name" value="VSR Endonuclease"/>
    <property type="match status" value="1"/>
</dbReference>
<dbReference type="InterPro" id="IPR021754">
    <property type="entry name" value="DUF3320"/>
</dbReference>
<dbReference type="PANTHER" id="PTHR10887:SF530">
    <property type="entry name" value="SUPERFAMILY I DNA HELICASES"/>
    <property type="match status" value="1"/>
</dbReference>
<evidence type="ECO:0000259" key="4">
    <source>
        <dbReference type="Pfam" id="PF18741"/>
    </source>
</evidence>
<dbReference type="InterPro" id="IPR027417">
    <property type="entry name" value="P-loop_NTPase"/>
</dbReference>
<gene>
    <name evidence="5" type="ORF">Q7A36_35425</name>
</gene>
<evidence type="ECO:0000313" key="5">
    <source>
        <dbReference type="EMBL" id="MDO9713659.1"/>
    </source>
</evidence>
<dbReference type="InterPro" id="IPR041677">
    <property type="entry name" value="DNA2/NAM7_AAA_11"/>
</dbReference>
<dbReference type="InterPro" id="IPR045055">
    <property type="entry name" value="DNA2/NAM7-like"/>
</dbReference>